<proteinExistence type="predicted"/>
<dbReference type="Proteomes" id="UP000628854">
    <property type="component" value="Unassembled WGS sequence"/>
</dbReference>
<protein>
    <submittedName>
        <fullName evidence="1">Uncharacterized protein</fullName>
    </submittedName>
</protein>
<comment type="caution">
    <text evidence="1">The sequence shown here is derived from an EMBL/GenBank/DDBJ whole genome shotgun (WGS) entry which is preliminary data.</text>
</comment>
<evidence type="ECO:0000313" key="2">
    <source>
        <dbReference type="Proteomes" id="UP000628854"/>
    </source>
</evidence>
<accession>A0ABQ1J265</accession>
<name>A0ABQ1J265_9PROT</name>
<evidence type="ECO:0000313" key="1">
    <source>
        <dbReference type="EMBL" id="GGB55993.1"/>
    </source>
</evidence>
<organism evidence="1 2">
    <name type="scientific">Henriciella pelagia</name>
    <dbReference type="NCBI Taxonomy" id="1977912"/>
    <lineage>
        <taxon>Bacteria</taxon>
        <taxon>Pseudomonadati</taxon>
        <taxon>Pseudomonadota</taxon>
        <taxon>Alphaproteobacteria</taxon>
        <taxon>Hyphomonadales</taxon>
        <taxon>Hyphomonadaceae</taxon>
        <taxon>Henriciella</taxon>
    </lineage>
</organism>
<reference evidence="2" key="1">
    <citation type="journal article" date="2019" name="Int. J. Syst. Evol. Microbiol.">
        <title>The Global Catalogue of Microorganisms (GCM) 10K type strain sequencing project: providing services to taxonomists for standard genome sequencing and annotation.</title>
        <authorList>
            <consortium name="The Broad Institute Genomics Platform"/>
            <consortium name="The Broad Institute Genome Sequencing Center for Infectious Disease"/>
            <person name="Wu L."/>
            <person name="Ma J."/>
        </authorList>
    </citation>
    <scope>NUCLEOTIDE SEQUENCE [LARGE SCALE GENOMIC DNA]</scope>
    <source>
        <strain evidence="2">CGMCC 1.15928</strain>
    </source>
</reference>
<dbReference type="EMBL" id="BMKF01000001">
    <property type="protein sequence ID" value="GGB55993.1"/>
    <property type="molecule type" value="Genomic_DNA"/>
</dbReference>
<gene>
    <name evidence="1" type="ORF">GCM10011503_00390</name>
</gene>
<sequence>MAALAAVAVGTHAQEASTIDFGTDDSMWALDGECDDPRFEGIGMAEDPLEEGDTRADASDCRAAFEAGTISLVAVASSSKPLRNSMPLKRPMSAAEIDYGDDASLFANDGECDDARFIGDTLADPPLLPGDVGHDASDCKAGVEAGSLRLRGPGDPALEEALDDGELDEDDLALLAELEALLEAEGLDDIDPSRFDTPPADGIVFNGVNFGDDASEWSNDGECDDPRFEGEGQTDTTLLEADAYHDASDCLTAWKAGGLSLKDF</sequence>
<keyword evidence="2" id="KW-1185">Reference proteome</keyword>